<sequence>MACLCGGGNEPSGSLKAIYRQMSSLDFYQWCVDKLQGFYRVVLVLVADVSTAVLWSSSEQLLDKEAVESSATNTKTTR</sequence>
<proteinExistence type="predicted"/>
<keyword evidence="2" id="KW-1185">Reference proteome</keyword>
<dbReference type="Proteomes" id="UP001148838">
    <property type="component" value="Unassembled WGS sequence"/>
</dbReference>
<accession>A0ABQ8SIN3</accession>
<protein>
    <submittedName>
        <fullName evidence="1">Uncharacterized protein</fullName>
    </submittedName>
</protein>
<comment type="caution">
    <text evidence="1">The sequence shown here is derived from an EMBL/GenBank/DDBJ whole genome shotgun (WGS) entry which is preliminary data.</text>
</comment>
<evidence type="ECO:0000313" key="2">
    <source>
        <dbReference type="Proteomes" id="UP001148838"/>
    </source>
</evidence>
<reference evidence="1 2" key="1">
    <citation type="journal article" date="2022" name="Allergy">
        <title>Genome assembly and annotation of Periplaneta americana reveal a comprehensive cockroach allergen profile.</title>
        <authorList>
            <person name="Wang L."/>
            <person name="Xiong Q."/>
            <person name="Saelim N."/>
            <person name="Wang L."/>
            <person name="Nong W."/>
            <person name="Wan A.T."/>
            <person name="Shi M."/>
            <person name="Liu X."/>
            <person name="Cao Q."/>
            <person name="Hui J.H.L."/>
            <person name="Sookrung N."/>
            <person name="Leung T.F."/>
            <person name="Tungtrongchitr A."/>
            <person name="Tsui S.K.W."/>
        </authorList>
    </citation>
    <scope>NUCLEOTIDE SEQUENCE [LARGE SCALE GENOMIC DNA]</scope>
    <source>
        <strain evidence="1">PWHHKU_190912</strain>
    </source>
</reference>
<name>A0ABQ8SIN3_PERAM</name>
<organism evidence="1 2">
    <name type="scientific">Periplaneta americana</name>
    <name type="common">American cockroach</name>
    <name type="synonym">Blatta americana</name>
    <dbReference type="NCBI Taxonomy" id="6978"/>
    <lineage>
        <taxon>Eukaryota</taxon>
        <taxon>Metazoa</taxon>
        <taxon>Ecdysozoa</taxon>
        <taxon>Arthropoda</taxon>
        <taxon>Hexapoda</taxon>
        <taxon>Insecta</taxon>
        <taxon>Pterygota</taxon>
        <taxon>Neoptera</taxon>
        <taxon>Polyneoptera</taxon>
        <taxon>Dictyoptera</taxon>
        <taxon>Blattodea</taxon>
        <taxon>Blattoidea</taxon>
        <taxon>Blattidae</taxon>
        <taxon>Blattinae</taxon>
        <taxon>Periplaneta</taxon>
    </lineage>
</organism>
<dbReference type="EMBL" id="JAJSOF020000027">
    <property type="protein sequence ID" value="KAJ4434008.1"/>
    <property type="molecule type" value="Genomic_DNA"/>
</dbReference>
<evidence type="ECO:0000313" key="1">
    <source>
        <dbReference type="EMBL" id="KAJ4434008.1"/>
    </source>
</evidence>
<gene>
    <name evidence="1" type="ORF">ANN_16327</name>
</gene>